<evidence type="ECO:0000256" key="1">
    <source>
        <dbReference type="ARBA" id="ARBA00006484"/>
    </source>
</evidence>
<dbReference type="AlphaFoldDB" id="A0AAD6J3F1"/>
<dbReference type="InterPro" id="IPR036291">
    <property type="entry name" value="NAD(P)-bd_dom_sf"/>
</dbReference>
<evidence type="ECO:0000313" key="6">
    <source>
        <dbReference type="Proteomes" id="UP001221413"/>
    </source>
</evidence>
<dbReference type="PRINTS" id="PR00080">
    <property type="entry name" value="SDRFAMILY"/>
</dbReference>
<dbReference type="Pfam" id="PF00106">
    <property type="entry name" value="adh_short"/>
    <property type="match status" value="1"/>
</dbReference>
<name>A0AAD6J3F1_DREDA</name>
<dbReference type="PANTHER" id="PTHR43008">
    <property type="entry name" value="BENZIL REDUCTASE"/>
    <property type="match status" value="1"/>
</dbReference>
<dbReference type="Proteomes" id="UP001221413">
    <property type="component" value="Unassembled WGS sequence"/>
</dbReference>
<dbReference type="GO" id="GO:0016616">
    <property type="term" value="F:oxidoreductase activity, acting on the CH-OH group of donors, NAD or NADP as acceptor"/>
    <property type="evidence" value="ECO:0007669"/>
    <property type="project" value="UniProtKB-ARBA"/>
</dbReference>
<evidence type="ECO:0000313" key="5">
    <source>
        <dbReference type="EMBL" id="KAJ6262864.1"/>
    </source>
</evidence>
<evidence type="ECO:0000256" key="3">
    <source>
        <dbReference type="ARBA" id="ARBA00023002"/>
    </source>
</evidence>
<dbReference type="PANTHER" id="PTHR43008:SF8">
    <property type="entry name" value="BENZIL REDUCTASE ((S)-BENZOIN FORMING) IRC24"/>
    <property type="match status" value="1"/>
</dbReference>
<comment type="caution">
    <text evidence="5">The sequence shown here is derived from an EMBL/GenBank/DDBJ whole genome shotgun (WGS) entry which is preliminary data.</text>
</comment>
<evidence type="ECO:0000256" key="2">
    <source>
        <dbReference type="ARBA" id="ARBA00022857"/>
    </source>
</evidence>
<dbReference type="GO" id="GO:0050664">
    <property type="term" value="F:oxidoreductase activity, acting on NAD(P)H, oxygen as acceptor"/>
    <property type="evidence" value="ECO:0007669"/>
    <property type="project" value="TreeGrafter"/>
</dbReference>
<keyword evidence="2" id="KW-0521">NADP</keyword>
<evidence type="ECO:0000256" key="4">
    <source>
        <dbReference type="RuleBase" id="RU000363"/>
    </source>
</evidence>
<accession>A0AAD6J3F1</accession>
<keyword evidence="3" id="KW-0560">Oxidoreductase</keyword>
<reference evidence="5" key="1">
    <citation type="submission" date="2023-01" db="EMBL/GenBank/DDBJ databases">
        <title>The chitinases involved in constricting ring structure development in the nematode-trapping fungus Drechslerella dactyloides.</title>
        <authorList>
            <person name="Wang R."/>
            <person name="Zhang L."/>
            <person name="Tang P."/>
            <person name="Li S."/>
            <person name="Liang L."/>
        </authorList>
    </citation>
    <scope>NUCLEOTIDE SEQUENCE</scope>
    <source>
        <strain evidence="5">YMF1.00031</strain>
    </source>
</reference>
<organism evidence="5 6">
    <name type="scientific">Drechslerella dactyloides</name>
    <name type="common">Nematode-trapping fungus</name>
    <name type="synonym">Arthrobotrys dactyloides</name>
    <dbReference type="NCBI Taxonomy" id="74499"/>
    <lineage>
        <taxon>Eukaryota</taxon>
        <taxon>Fungi</taxon>
        <taxon>Dikarya</taxon>
        <taxon>Ascomycota</taxon>
        <taxon>Pezizomycotina</taxon>
        <taxon>Orbiliomycetes</taxon>
        <taxon>Orbiliales</taxon>
        <taxon>Orbiliaceae</taxon>
        <taxon>Drechslerella</taxon>
    </lineage>
</organism>
<dbReference type="Gene3D" id="3.40.50.720">
    <property type="entry name" value="NAD(P)-binding Rossmann-like Domain"/>
    <property type="match status" value="1"/>
</dbReference>
<dbReference type="InterPro" id="IPR002347">
    <property type="entry name" value="SDR_fam"/>
</dbReference>
<evidence type="ECO:0008006" key="7">
    <source>
        <dbReference type="Google" id="ProtNLM"/>
    </source>
</evidence>
<protein>
    <recommendedName>
        <fullName evidence="7">NAD(P)-binding protein</fullName>
    </recommendedName>
</protein>
<keyword evidence="6" id="KW-1185">Reference proteome</keyword>
<dbReference type="InterPro" id="IPR020904">
    <property type="entry name" value="Sc_DH/Rdtase_CS"/>
</dbReference>
<gene>
    <name evidence="5" type="ORF">Dda_1421</name>
</gene>
<dbReference type="EMBL" id="JAQGDS010000002">
    <property type="protein sequence ID" value="KAJ6262864.1"/>
    <property type="molecule type" value="Genomic_DNA"/>
</dbReference>
<dbReference type="PROSITE" id="PS00061">
    <property type="entry name" value="ADH_SHORT"/>
    <property type="match status" value="1"/>
</dbReference>
<dbReference type="SUPFAM" id="SSF51735">
    <property type="entry name" value="NAD(P)-binding Rossmann-fold domains"/>
    <property type="match status" value="1"/>
</dbReference>
<sequence length="270" mass="28944">MRVAISDDMTATPVIILTGAGRGIGLATVKYLLALPSPPNILAVSRVISPALRSLAVNNTNLETVAVDFATPLSELRAEVESSIINTAISRWGRIDALLLNHGVLDPICKVADANVADWEVAWRVNLLSFVEVVRAAIGELRKVKGRIVLVSSGASTAAYTGWGAYGASKAAMNHFALTMAREEPDITTVSVRPGIVDTDMQTALREIHGTVMGPAEHAKFLEFKSSGIIVPPENVAVALGNLCLRAEKDLSGQFVSWDEENLASYRREK</sequence>
<dbReference type="PRINTS" id="PR00081">
    <property type="entry name" value="GDHRDH"/>
</dbReference>
<comment type="similarity">
    <text evidence="1 4">Belongs to the short-chain dehydrogenases/reductases (SDR) family.</text>
</comment>
<proteinExistence type="inferred from homology"/>